<dbReference type="Pfam" id="PF08327">
    <property type="entry name" value="AHSA1"/>
    <property type="match status" value="1"/>
</dbReference>
<evidence type="ECO:0000313" key="3">
    <source>
        <dbReference type="EMBL" id="PIL19264.1"/>
    </source>
</evidence>
<evidence type="ECO:0000256" key="1">
    <source>
        <dbReference type="ARBA" id="ARBA00006817"/>
    </source>
</evidence>
<gene>
    <name evidence="3" type="ORF">P775_15510</name>
</gene>
<comment type="caution">
    <text evidence="3">The sequence shown here is derived from an EMBL/GenBank/DDBJ whole genome shotgun (WGS) entry which is preliminary data.</text>
</comment>
<dbReference type="CDD" id="cd08896">
    <property type="entry name" value="SRPBCC_CalC_Aha1-like_3"/>
    <property type="match status" value="1"/>
</dbReference>
<accession>A0A2G8RCG2</accession>
<dbReference type="Proteomes" id="UP000231259">
    <property type="component" value="Unassembled WGS sequence"/>
</dbReference>
<dbReference type="EMBL" id="AWWI01000104">
    <property type="protein sequence ID" value="PIL19264.1"/>
    <property type="molecule type" value="Genomic_DNA"/>
</dbReference>
<proteinExistence type="inferred from homology"/>
<evidence type="ECO:0000313" key="4">
    <source>
        <dbReference type="Proteomes" id="UP000231259"/>
    </source>
</evidence>
<reference evidence="3 4" key="1">
    <citation type="submission" date="2013-09" db="EMBL/GenBank/DDBJ databases">
        <title>Genome sequencing of Phaeobacter antarcticus sp. nov. SM1211.</title>
        <authorList>
            <person name="Zhang X.-Y."/>
            <person name="Liu C."/>
            <person name="Chen X.-L."/>
            <person name="Xie B.-B."/>
            <person name="Qin Q.-L."/>
            <person name="Rong J.-C."/>
            <person name="Zhang Y.-Z."/>
        </authorList>
    </citation>
    <scope>NUCLEOTIDE SEQUENCE [LARGE SCALE GENOMIC DNA]</scope>
    <source>
        <strain evidence="3 4">SM1211</strain>
    </source>
</reference>
<comment type="similarity">
    <text evidence="1">Belongs to the AHA1 family.</text>
</comment>
<dbReference type="AlphaFoldDB" id="A0A2G8RCG2"/>
<dbReference type="RefSeq" id="WP_099911714.1">
    <property type="nucleotide sequence ID" value="NZ_AWWI01000104.1"/>
</dbReference>
<sequence length="156" mass="16858">MIPDINPETDLLLERSLKATPAQLWRCWSEPALLCQWFCPAPWTVTSAEIDLRPGGRFNTVMAGPNGEVAPNSGCLLVVDPERQISFTDALGADHRPTGSGFMTAHCTFAAIPTGTAYRALVLHASPEARKQHESMGFHAGWGTATDQLDALAQTL</sequence>
<dbReference type="OrthoDB" id="9805228at2"/>
<name>A0A2G8RCG2_9RHOB</name>
<dbReference type="Gene3D" id="3.30.530.20">
    <property type="match status" value="1"/>
</dbReference>
<protein>
    <recommendedName>
        <fullName evidence="2">Activator of Hsp90 ATPase homologue 1/2-like C-terminal domain-containing protein</fullName>
    </recommendedName>
</protein>
<organism evidence="3 4">
    <name type="scientific">Puniceibacterium antarcticum</name>
    <dbReference type="NCBI Taxonomy" id="1206336"/>
    <lineage>
        <taxon>Bacteria</taxon>
        <taxon>Pseudomonadati</taxon>
        <taxon>Pseudomonadota</taxon>
        <taxon>Alphaproteobacteria</taxon>
        <taxon>Rhodobacterales</taxon>
        <taxon>Paracoccaceae</taxon>
        <taxon>Puniceibacterium</taxon>
    </lineage>
</organism>
<dbReference type="SUPFAM" id="SSF55961">
    <property type="entry name" value="Bet v1-like"/>
    <property type="match status" value="1"/>
</dbReference>
<evidence type="ECO:0000259" key="2">
    <source>
        <dbReference type="Pfam" id="PF08327"/>
    </source>
</evidence>
<dbReference type="InterPro" id="IPR023393">
    <property type="entry name" value="START-like_dom_sf"/>
</dbReference>
<feature type="domain" description="Activator of Hsp90 ATPase homologue 1/2-like C-terminal" evidence="2">
    <location>
        <begin position="18"/>
        <end position="153"/>
    </location>
</feature>
<dbReference type="InterPro" id="IPR013538">
    <property type="entry name" value="ASHA1/2-like_C"/>
</dbReference>
<keyword evidence="4" id="KW-1185">Reference proteome</keyword>